<evidence type="ECO:0000256" key="1">
    <source>
        <dbReference type="SAM" id="MobiDB-lite"/>
    </source>
</evidence>
<keyword evidence="3" id="KW-1185">Reference proteome</keyword>
<feature type="region of interest" description="Disordered" evidence="1">
    <location>
        <begin position="248"/>
        <end position="286"/>
    </location>
</feature>
<proteinExistence type="predicted"/>
<feature type="compositionally biased region" description="Polar residues" evidence="1">
    <location>
        <begin position="275"/>
        <end position="286"/>
    </location>
</feature>
<dbReference type="EMBL" id="CAUEEQ010005069">
    <property type="protein sequence ID" value="CAJ0928361.1"/>
    <property type="molecule type" value="Genomic_DNA"/>
</dbReference>
<dbReference type="Proteomes" id="UP001176940">
    <property type="component" value="Unassembled WGS sequence"/>
</dbReference>
<evidence type="ECO:0000313" key="2">
    <source>
        <dbReference type="EMBL" id="CAJ0928361.1"/>
    </source>
</evidence>
<feature type="compositionally biased region" description="Low complexity" evidence="1">
    <location>
        <begin position="261"/>
        <end position="273"/>
    </location>
</feature>
<protein>
    <submittedName>
        <fullName evidence="2">Uncharacterized protein</fullName>
    </submittedName>
</protein>
<reference evidence="2" key="1">
    <citation type="submission" date="2023-07" db="EMBL/GenBank/DDBJ databases">
        <authorList>
            <person name="Stuckert A."/>
        </authorList>
    </citation>
    <scope>NUCLEOTIDE SEQUENCE</scope>
</reference>
<accession>A0ABN9L1I0</accession>
<gene>
    <name evidence="2" type="ORF">RIMI_LOCUS3389374</name>
</gene>
<organism evidence="2 3">
    <name type="scientific">Ranitomeya imitator</name>
    <name type="common">mimic poison frog</name>
    <dbReference type="NCBI Taxonomy" id="111125"/>
    <lineage>
        <taxon>Eukaryota</taxon>
        <taxon>Metazoa</taxon>
        <taxon>Chordata</taxon>
        <taxon>Craniata</taxon>
        <taxon>Vertebrata</taxon>
        <taxon>Euteleostomi</taxon>
        <taxon>Amphibia</taxon>
        <taxon>Batrachia</taxon>
        <taxon>Anura</taxon>
        <taxon>Neobatrachia</taxon>
        <taxon>Hyloidea</taxon>
        <taxon>Dendrobatidae</taxon>
        <taxon>Dendrobatinae</taxon>
        <taxon>Ranitomeya</taxon>
    </lineage>
</organism>
<feature type="region of interest" description="Disordered" evidence="1">
    <location>
        <begin position="1"/>
        <end position="32"/>
    </location>
</feature>
<feature type="compositionally biased region" description="Polar residues" evidence="1">
    <location>
        <begin position="11"/>
        <end position="31"/>
    </location>
</feature>
<dbReference type="PROSITE" id="PS51257">
    <property type="entry name" value="PROKAR_LIPOPROTEIN"/>
    <property type="match status" value="1"/>
</dbReference>
<name>A0ABN9L1I0_9NEOB</name>
<evidence type="ECO:0000313" key="3">
    <source>
        <dbReference type="Proteomes" id="UP001176940"/>
    </source>
</evidence>
<comment type="caution">
    <text evidence="2">The sequence shown here is derived from an EMBL/GenBank/DDBJ whole genome shotgun (WGS) entry which is preliminary data.</text>
</comment>
<sequence length="306" mass="33341">MPTTNERRPQSGGNMAALSSPQSCAHTNPGTGSCRVHRTQAIVLQGALGSNYSHFLFMFQDFFGGPRSLHSQQPPLCYQEGHGYPTYNDGTSSQPHHTIACPRISQSTTLFYQLHSSYISRSDSCFPTSSGYGAAAMPCTPTNIETKPLCHYPESSDRYPTESFPSAPAVPMHCSSSNLPVQDQDLMFPPVSCPKHPYDSVASDATVLNRALPPSTHVDVYPLYTESSPHIEAPHVFPIPKTNTRIAPTKPRRPSMETTVRSRSSVSQQQISVPNPDSSSNMQSCGPNGLNKTVIVSLNVKHLIKI</sequence>